<dbReference type="Proteomes" id="UP000316313">
    <property type="component" value="Chromosome"/>
</dbReference>
<dbReference type="Gene3D" id="2.40.160.50">
    <property type="entry name" value="membrane protein fhac: a member of the omp85/tpsb transporter family"/>
    <property type="match status" value="1"/>
</dbReference>
<dbReference type="EMBL" id="CP038141">
    <property type="protein sequence ID" value="QDH16686.1"/>
    <property type="molecule type" value="Genomic_DNA"/>
</dbReference>
<dbReference type="KEGG" id="ssam:E3D00_03170"/>
<dbReference type="RefSeq" id="WP_141459881.1">
    <property type="nucleotide sequence ID" value="NZ_CP038141.1"/>
</dbReference>
<dbReference type="GO" id="GO:0046819">
    <property type="term" value="P:protein secretion by the type V secretion system"/>
    <property type="evidence" value="ECO:0007669"/>
    <property type="project" value="TreeGrafter"/>
</dbReference>
<feature type="domain" description="Haemolysin activator HlyB C-terminal" evidence="3">
    <location>
        <begin position="220"/>
        <end position="526"/>
    </location>
</feature>
<accession>A0A4Y6UJN8</accession>
<evidence type="ECO:0000313" key="5">
    <source>
        <dbReference type="Proteomes" id="UP000316313"/>
    </source>
</evidence>
<dbReference type="OrthoDB" id="290122at2"/>
<dbReference type="InterPro" id="IPR005565">
    <property type="entry name" value="Hemolysn_activator_HlyB_C"/>
</dbReference>
<keyword evidence="5" id="KW-1185">Reference proteome</keyword>
<feature type="region of interest" description="Disordered" evidence="1">
    <location>
        <begin position="38"/>
        <end position="64"/>
    </location>
</feature>
<gene>
    <name evidence="4" type="ORF">E3D00_03170</name>
</gene>
<keyword evidence="2" id="KW-0732">Signal</keyword>
<protein>
    <submittedName>
        <fullName evidence="4">ShlB/FhaC/HecB family hemolysin secretion/activation protein</fullName>
    </submittedName>
</protein>
<evidence type="ECO:0000313" key="4">
    <source>
        <dbReference type="EMBL" id="QDH16686.1"/>
    </source>
</evidence>
<name>A0A4Y6UJN8_9PROT</name>
<dbReference type="InterPro" id="IPR051544">
    <property type="entry name" value="TPS_OM_transporter"/>
</dbReference>
<proteinExistence type="predicted"/>
<dbReference type="GO" id="GO:0098046">
    <property type="term" value="C:type V protein secretion system complex"/>
    <property type="evidence" value="ECO:0007669"/>
    <property type="project" value="TreeGrafter"/>
</dbReference>
<evidence type="ECO:0000256" key="1">
    <source>
        <dbReference type="SAM" id="MobiDB-lite"/>
    </source>
</evidence>
<dbReference type="AlphaFoldDB" id="A0A4Y6UJN8"/>
<evidence type="ECO:0000259" key="3">
    <source>
        <dbReference type="Pfam" id="PF03865"/>
    </source>
</evidence>
<sequence length="585" mass="65334">MRFKHAATSILLFTLVTHKQAQAQAVFPFQSTPNITPSPNVFSKPSLENNPVSPPPPQSEIPSIDDSTNTKEIIHSLKKVIVAFTSKNQDLSHPLPGTELDMTSAVKPFIGRPLTAQTLDLIIKRVNAACRTLDKPFVYAYIPPQKIVDGELHVLLRQYEIGNITITGNRWFSKDLIRYESGLRSGATPSLSALQSDVDWLNRSPFRSSEIIFSPGQETGKTNADIYVSDRLPLYFFSSVNNQNDPTIGRTGWAVGGSWGNAFNLDQIITYQYSRTTTDRNFNHAAAWQIPITSRNSIIIFGNYAKSHPIAPPGVDYQNYGGGASVSFRWQHMLQHWAIGSHFGLDGNIQLGYDWKNANSYQKKGEYALTIGNADTNQFLFIYSGSLQDPFGKTEFSNQMVYGPGGMTRRNNRAAYQTISLGASPNYFYDRLTLSRSIDLWWKTKLNLKVIHQSANKNLLYSEQQMLGGIGSVRGYYISTSFGSHANVFNAEWATSTFSIGHALNWKYLHDETSVAFFWDYGNNRQIKQVVQGIHSVTLSSIGLTTTSKLTHHLNSTLDVGWRLRRARSIGSKGAVVEYNLVAGF</sequence>
<feature type="chain" id="PRO_5021252614" evidence="2">
    <location>
        <begin position="24"/>
        <end position="585"/>
    </location>
</feature>
<dbReference type="GO" id="GO:0008320">
    <property type="term" value="F:protein transmembrane transporter activity"/>
    <property type="evidence" value="ECO:0007669"/>
    <property type="project" value="TreeGrafter"/>
</dbReference>
<dbReference type="PANTHER" id="PTHR34597:SF3">
    <property type="entry name" value="OUTER MEMBRANE TRANSPORTER CDIB"/>
    <property type="match status" value="1"/>
</dbReference>
<feature type="signal peptide" evidence="2">
    <location>
        <begin position="1"/>
        <end position="23"/>
    </location>
</feature>
<organism evidence="4 5">
    <name type="scientific">Swingsia samuiensis</name>
    <dbReference type="NCBI Taxonomy" id="1293412"/>
    <lineage>
        <taxon>Bacteria</taxon>
        <taxon>Pseudomonadati</taxon>
        <taxon>Pseudomonadota</taxon>
        <taxon>Alphaproteobacteria</taxon>
        <taxon>Acetobacterales</taxon>
        <taxon>Acetobacteraceae</taxon>
        <taxon>Swingsia</taxon>
    </lineage>
</organism>
<evidence type="ECO:0000256" key="2">
    <source>
        <dbReference type="SAM" id="SignalP"/>
    </source>
</evidence>
<dbReference type="Pfam" id="PF03865">
    <property type="entry name" value="ShlB"/>
    <property type="match status" value="1"/>
</dbReference>
<dbReference type="PANTHER" id="PTHR34597">
    <property type="entry name" value="SLR1661 PROTEIN"/>
    <property type="match status" value="1"/>
</dbReference>
<reference evidence="4 5" key="1">
    <citation type="submission" date="2019-03" db="EMBL/GenBank/DDBJ databases">
        <title>The complete genome sequence of Swingsia samuiensis NBRC107927(T).</title>
        <authorList>
            <person name="Chua K.-O."/>
            <person name="Chan K.-G."/>
            <person name="See-Too W.-S."/>
        </authorList>
    </citation>
    <scope>NUCLEOTIDE SEQUENCE [LARGE SCALE GENOMIC DNA]</scope>
    <source>
        <strain evidence="4 5">AH83</strain>
    </source>
</reference>